<dbReference type="AlphaFoldDB" id="A0A0R1JQ09"/>
<keyword evidence="4 10" id="KW-0540">Nuclease</keyword>
<organism evidence="11 12">
    <name type="scientific">Lacticaseibacillus nasuensis JCM 17158</name>
    <dbReference type="NCBI Taxonomy" id="1291734"/>
    <lineage>
        <taxon>Bacteria</taxon>
        <taxon>Bacillati</taxon>
        <taxon>Bacillota</taxon>
        <taxon>Bacilli</taxon>
        <taxon>Lactobacillales</taxon>
        <taxon>Lactobacillaceae</taxon>
        <taxon>Lacticaseibacillus</taxon>
    </lineage>
</organism>
<dbReference type="STRING" id="1291734.FD02_GL001117"/>
<evidence type="ECO:0000256" key="5">
    <source>
        <dbReference type="ARBA" id="ARBA00022723"/>
    </source>
</evidence>
<evidence type="ECO:0000256" key="2">
    <source>
        <dbReference type="ARBA" id="ARBA00012477"/>
    </source>
</evidence>
<gene>
    <name evidence="10" type="primary">rnz</name>
    <name evidence="11" type="ORF">FD02_GL001117</name>
</gene>
<proteinExistence type="inferred from homology"/>
<evidence type="ECO:0000256" key="3">
    <source>
        <dbReference type="ARBA" id="ARBA00022694"/>
    </source>
</evidence>
<sequence>MELLFLGTGAGSPSKSRNVSSLALKLLDERNEVWLFDCGEGTQHQILRTTLRPRKITKIFITHLHGDHIFGLPGLLASRANQGGEEPLTIYGPAGIEQFVQTSLKITQTRLPYQIKYVLLHNPGVIFQDATFKVSFAALNHRIQSFGYRVEELPHPGELLIDKVRAAGIPAGPAYAQLKAGATITLPDGRRFDGHDFIGAAQPGRTVVICGDTRITDSEQALAKDATVLVHESTFGPDEAKLARQYYHTTNLQAAKLAKQAGVQRLLLTHISARYLGKAAVELQRTAQAVFPHTAVVRDLEAVDIPFEKES</sequence>
<dbReference type="Proteomes" id="UP000051804">
    <property type="component" value="Unassembled WGS sequence"/>
</dbReference>
<dbReference type="EMBL" id="AZDJ01000013">
    <property type="protein sequence ID" value="KRK73260.1"/>
    <property type="molecule type" value="Genomic_DNA"/>
</dbReference>
<dbReference type="EC" id="3.1.26.11" evidence="2 10"/>
<keyword evidence="12" id="KW-1185">Reference proteome</keyword>
<dbReference type="Gene3D" id="3.60.15.10">
    <property type="entry name" value="Ribonuclease Z/Hydroxyacylglutathione hydrolase-like"/>
    <property type="match status" value="1"/>
</dbReference>
<dbReference type="GO" id="GO:0008270">
    <property type="term" value="F:zinc ion binding"/>
    <property type="evidence" value="ECO:0007669"/>
    <property type="project" value="UniProtKB-UniRule"/>
</dbReference>
<name>A0A0R1JQ09_9LACO</name>
<keyword evidence="7 10" id="KW-0378">Hydrolase</keyword>
<dbReference type="NCBIfam" id="NF000801">
    <property type="entry name" value="PRK00055.1-3"/>
    <property type="match status" value="1"/>
</dbReference>
<evidence type="ECO:0000313" key="12">
    <source>
        <dbReference type="Proteomes" id="UP000051804"/>
    </source>
</evidence>
<feature type="binding site" evidence="10">
    <location>
        <position position="212"/>
    </location>
    <ligand>
        <name>Zn(2+)</name>
        <dbReference type="ChEBI" id="CHEBI:29105"/>
        <label>2</label>
        <note>catalytic</note>
    </ligand>
</feature>
<evidence type="ECO:0000256" key="4">
    <source>
        <dbReference type="ARBA" id="ARBA00022722"/>
    </source>
</evidence>
<feature type="binding site" evidence="10">
    <location>
        <position position="65"/>
    </location>
    <ligand>
        <name>Zn(2+)</name>
        <dbReference type="ChEBI" id="CHEBI:29105"/>
        <label>1</label>
        <note>catalytic</note>
    </ligand>
</feature>
<evidence type="ECO:0000313" key="11">
    <source>
        <dbReference type="EMBL" id="KRK73260.1"/>
    </source>
</evidence>
<comment type="subunit">
    <text evidence="1 10">Homodimer.</text>
</comment>
<dbReference type="RefSeq" id="WP_054722736.1">
    <property type="nucleotide sequence ID" value="NZ_AZDJ01000013.1"/>
</dbReference>
<evidence type="ECO:0000256" key="8">
    <source>
        <dbReference type="ARBA" id="ARBA00022833"/>
    </source>
</evidence>
<dbReference type="InterPro" id="IPR013471">
    <property type="entry name" value="RNase_Z/BN"/>
</dbReference>
<feature type="active site" description="Proton acceptor" evidence="10">
    <location>
        <position position="67"/>
    </location>
</feature>
<feature type="binding site" evidence="10">
    <location>
        <position position="67"/>
    </location>
    <ligand>
        <name>Zn(2+)</name>
        <dbReference type="ChEBI" id="CHEBI:29105"/>
        <label>2</label>
        <note>catalytic</note>
    </ligand>
</feature>
<comment type="caution">
    <text evidence="11">The sequence shown here is derived from an EMBL/GenBank/DDBJ whole genome shotgun (WGS) entry which is preliminary data.</text>
</comment>
<dbReference type="GO" id="GO:0042802">
    <property type="term" value="F:identical protein binding"/>
    <property type="evidence" value="ECO:0007669"/>
    <property type="project" value="UniProtKB-ARBA"/>
</dbReference>
<protein>
    <recommendedName>
        <fullName evidence="2 10">Ribonuclease Z</fullName>
        <shortName evidence="10">RNase Z</shortName>
        <ecNumber evidence="2 10">3.1.26.11</ecNumber>
    </recommendedName>
    <alternativeName>
        <fullName evidence="10">tRNA 3 endonuclease</fullName>
    </alternativeName>
    <alternativeName>
        <fullName evidence="10">tRNase Z</fullName>
    </alternativeName>
</protein>
<feature type="binding site" evidence="10">
    <location>
        <position position="68"/>
    </location>
    <ligand>
        <name>Zn(2+)</name>
        <dbReference type="ChEBI" id="CHEBI:29105"/>
        <label>2</label>
        <note>catalytic</note>
    </ligand>
</feature>
<comment type="catalytic activity">
    <reaction evidence="10">
        <text>Endonucleolytic cleavage of RNA, removing extra 3' nucleotides from tRNA precursor, generating 3' termini of tRNAs. A 3'-hydroxy group is left at the tRNA terminus and a 5'-phosphoryl group is left at the trailer molecule.</text>
        <dbReference type="EC" id="3.1.26.11"/>
    </reaction>
</comment>
<dbReference type="PATRIC" id="fig|1291734.4.peg.1147"/>
<feature type="binding site" evidence="10">
    <location>
        <position position="63"/>
    </location>
    <ligand>
        <name>Zn(2+)</name>
        <dbReference type="ChEBI" id="CHEBI:29105"/>
        <label>1</label>
        <note>catalytic</note>
    </ligand>
</feature>
<dbReference type="PANTHER" id="PTHR46018:SF2">
    <property type="entry name" value="ZINC PHOSPHODIESTERASE ELAC PROTEIN 1"/>
    <property type="match status" value="1"/>
</dbReference>
<reference evidence="11 12" key="1">
    <citation type="journal article" date="2015" name="Genome Announc.">
        <title>Expanding the biotechnology potential of lactobacilli through comparative genomics of 213 strains and associated genera.</title>
        <authorList>
            <person name="Sun Z."/>
            <person name="Harris H.M."/>
            <person name="McCann A."/>
            <person name="Guo C."/>
            <person name="Argimon S."/>
            <person name="Zhang W."/>
            <person name="Yang X."/>
            <person name="Jeffery I.B."/>
            <person name="Cooney J.C."/>
            <person name="Kagawa T.F."/>
            <person name="Liu W."/>
            <person name="Song Y."/>
            <person name="Salvetti E."/>
            <person name="Wrobel A."/>
            <person name="Rasinkangas P."/>
            <person name="Parkhill J."/>
            <person name="Rea M.C."/>
            <person name="O'Sullivan O."/>
            <person name="Ritari J."/>
            <person name="Douillard F.P."/>
            <person name="Paul Ross R."/>
            <person name="Yang R."/>
            <person name="Briner A.E."/>
            <person name="Felis G.E."/>
            <person name="de Vos W.M."/>
            <person name="Barrangou R."/>
            <person name="Klaenhammer T.R."/>
            <person name="Caufield P.W."/>
            <person name="Cui Y."/>
            <person name="Zhang H."/>
            <person name="O'Toole P.W."/>
        </authorList>
    </citation>
    <scope>NUCLEOTIDE SEQUENCE [LARGE SCALE GENOMIC DNA]</scope>
    <source>
        <strain evidence="11 12">JCM 17158</strain>
    </source>
</reference>
<comment type="function">
    <text evidence="9 10">Zinc phosphodiesterase, which displays some tRNA 3'-processing endonuclease activity. Probably involved in tRNA maturation, by removing a 3'-trailer from precursor tRNA.</text>
</comment>
<accession>A0A0R1JQ09</accession>
<keyword evidence="5 10" id="KW-0479">Metal-binding</keyword>
<feature type="binding site" evidence="10">
    <location>
        <position position="212"/>
    </location>
    <ligand>
        <name>Zn(2+)</name>
        <dbReference type="ChEBI" id="CHEBI:29105"/>
        <label>1</label>
        <note>catalytic</note>
    </ligand>
</feature>
<evidence type="ECO:0000256" key="10">
    <source>
        <dbReference type="HAMAP-Rule" id="MF_01818"/>
    </source>
</evidence>
<keyword evidence="3 10" id="KW-0819">tRNA processing</keyword>
<feature type="binding site" evidence="10">
    <location>
        <position position="141"/>
    </location>
    <ligand>
        <name>Zn(2+)</name>
        <dbReference type="ChEBI" id="CHEBI:29105"/>
        <label>1</label>
        <note>catalytic</note>
    </ligand>
</feature>
<dbReference type="OrthoDB" id="9800940at2"/>
<dbReference type="Pfam" id="PF23023">
    <property type="entry name" value="Anti-Pycsar_Apyc1"/>
    <property type="match status" value="1"/>
</dbReference>
<dbReference type="PANTHER" id="PTHR46018">
    <property type="entry name" value="ZINC PHOSPHODIESTERASE ELAC PROTEIN 1"/>
    <property type="match status" value="1"/>
</dbReference>
<feature type="binding site" evidence="10">
    <location>
        <position position="270"/>
    </location>
    <ligand>
        <name>Zn(2+)</name>
        <dbReference type="ChEBI" id="CHEBI:29105"/>
        <label>2</label>
        <note>catalytic</note>
    </ligand>
</feature>
<evidence type="ECO:0000256" key="9">
    <source>
        <dbReference type="ARBA" id="ARBA00057812"/>
    </source>
</evidence>
<dbReference type="FunFam" id="3.60.15.10:FF:000002">
    <property type="entry name" value="Ribonuclease Z"/>
    <property type="match status" value="1"/>
</dbReference>
<evidence type="ECO:0000256" key="6">
    <source>
        <dbReference type="ARBA" id="ARBA00022759"/>
    </source>
</evidence>
<evidence type="ECO:0000256" key="1">
    <source>
        <dbReference type="ARBA" id="ARBA00011738"/>
    </source>
</evidence>
<comment type="cofactor">
    <cofactor evidence="10">
        <name>Zn(2+)</name>
        <dbReference type="ChEBI" id="CHEBI:29105"/>
    </cofactor>
    <text evidence="10">Binds 2 Zn(2+) ions.</text>
</comment>
<keyword evidence="6 10" id="KW-0255">Endonuclease</keyword>
<dbReference type="CDD" id="cd07717">
    <property type="entry name" value="RNaseZ_ZiPD-like_MBL-fold"/>
    <property type="match status" value="1"/>
</dbReference>
<dbReference type="HAMAP" id="MF_01818">
    <property type="entry name" value="RNase_Z_BN"/>
    <property type="match status" value="1"/>
</dbReference>
<dbReference type="NCBIfam" id="TIGR02651">
    <property type="entry name" value="RNase_Z"/>
    <property type="match status" value="1"/>
</dbReference>
<keyword evidence="8 10" id="KW-0862">Zinc</keyword>
<dbReference type="InterPro" id="IPR036866">
    <property type="entry name" value="RibonucZ/Hydroxyglut_hydro"/>
</dbReference>
<evidence type="ECO:0000256" key="7">
    <source>
        <dbReference type="ARBA" id="ARBA00022801"/>
    </source>
</evidence>
<dbReference type="GO" id="GO:0042781">
    <property type="term" value="F:3'-tRNA processing endoribonuclease activity"/>
    <property type="evidence" value="ECO:0007669"/>
    <property type="project" value="UniProtKB-UniRule"/>
</dbReference>
<comment type="similarity">
    <text evidence="10">Belongs to the RNase Z family.</text>
</comment>
<dbReference type="SUPFAM" id="SSF56281">
    <property type="entry name" value="Metallo-hydrolase/oxidoreductase"/>
    <property type="match status" value="1"/>
</dbReference>